<proteinExistence type="predicted"/>
<comment type="caution">
    <text evidence="1">The sequence shown here is derived from an EMBL/GenBank/DDBJ whole genome shotgun (WGS) entry which is preliminary data.</text>
</comment>
<evidence type="ECO:0000313" key="1">
    <source>
        <dbReference type="EMBL" id="CAJ0607488.1"/>
    </source>
</evidence>
<keyword evidence="2" id="KW-1185">Reference proteome</keyword>
<dbReference type="EMBL" id="CATQJL010000316">
    <property type="protein sequence ID" value="CAJ0607488.1"/>
    <property type="molecule type" value="Genomic_DNA"/>
</dbReference>
<gene>
    <name evidence="1" type="ORF">CYNAS_LOCUS19471</name>
</gene>
<dbReference type="AlphaFoldDB" id="A0AA36MF00"/>
<sequence length="73" mass="8111">MKQLIRNAISVVFAPLRPNNGCFDWTRIRVDDNIKGFPFGYHDPASFKSASELCIQNLAKELICGKGTLTLGL</sequence>
<evidence type="ECO:0000313" key="2">
    <source>
        <dbReference type="Proteomes" id="UP001176961"/>
    </source>
</evidence>
<dbReference type="Proteomes" id="UP001176961">
    <property type="component" value="Unassembled WGS sequence"/>
</dbReference>
<name>A0AA36MF00_CYLNA</name>
<reference evidence="1" key="1">
    <citation type="submission" date="2023-07" db="EMBL/GenBank/DDBJ databases">
        <authorList>
            <consortium name="CYATHOMIX"/>
        </authorList>
    </citation>
    <scope>NUCLEOTIDE SEQUENCE</scope>
    <source>
        <strain evidence="1">N/A</strain>
    </source>
</reference>
<organism evidence="1 2">
    <name type="scientific">Cylicocyclus nassatus</name>
    <name type="common">Nematode worm</name>
    <dbReference type="NCBI Taxonomy" id="53992"/>
    <lineage>
        <taxon>Eukaryota</taxon>
        <taxon>Metazoa</taxon>
        <taxon>Ecdysozoa</taxon>
        <taxon>Nematoda</taxon>
        <taxon>Chromadorea</taxon>
        <taxon>Rhabditida</taxon>
        <taxon>Rhabditina</taxon>
        <taxon>Rhabditomorpha</taxon>
        <taxon>Strongyloidea</taxon>
        <taxon>Strongylidae</taxon>
        <taxon>Cylicocyclus</taxon>
    </lineage>
</organism>
<protein>
    <submittedName>
        <fullName evidence="1">Uncharacterized protein</fullName>
    </submittedName>
</protein>
<accession>A0AA36MF00</accession>